<proteinExistence type="predicted"/>
<reference evidence="2" key="2">
    <citation type="journal article" date="2024" name="Plant">
        <title>Genomic evolution and insights into agronomic trait innovations of Sesamum species.</title>
        <authorList>
            <person name="Miao H."/>
            <person name="Wang L."/>
            <person name="Qu L."/>
            <person name="Liu H."/>
            <person name="Sun Y."/>
            <person name="Le M."/>
            <person name="Wang Q."/>
            <person name="Wei S."/>
            <person name="Zheng Y."/>
            <person name="Lin W."/>
            <person name="Duan Y."/>
            <person name="Cao H."/>
            <person name="Xiong S."/>
            <person name="Wang X."/>
            <person name="Wei L."/>
            <person name="Li C."/>
            <person name="Ma Q."/>
            <person name="Ju M."/>
            <person name="Zhao R."/>
            <person name="Li G."/>
            <person name="Mu C."/>
            <person name="Tian Q."/>
            <person name="Mei H."/>
            <person name="Zhang T."/>
            <person name="Gao T."/>
            <person name="Zhang H."/>
        </authorList>
    </citation>
    <scope>NUCLEOTIDE SEQUENCE</scope>
    <source>
        <strain evidence="2">KEN1</strain>
    </source>
</reference>
<name>A0AAW2XZF9_9LAMI</name>
<evidence type="ECO:0000313" key="2">
    <source>
        <dbReference type="EMBL" id="KAL0458387.1"/>
    </source>
</evidence>
<feature type="region of interest" description="Disordered" evidence="1">
    <location>
        <begin position="1"/>
        <end position="49"/>
    </location>
</feature>
<comment type="caution">
    <text evidence="2">The sequence shown here is derived from an EMBL/GenBank/DDBJ whole genome shotgun (WGS) entry which is preliminary data.</text>
</comment>
<sequence>MEVEVPKGGPSELNTKDVSVLPEESTVEGTPSLSKPKLMKSNENALPMG</sequence>
<dbReference type="EMBL" id="JACGWN010000002">
    <property type="protein sequence ID" value="KAL0458387.1"/>
    <property type="molecule type" value="Genomic_DNA"/>
</dbReference>
<organism evidence="2">
    <name type="scientific">Sesamum latifolium</name>
    <dbReference type="NCBI Taxonomy" id="2727402"/>
    <lineage>
        <taxon>Eukaryota</taxon>
        <taxon>Viridiplantae</taxon>
        <taxon>Streptophyta</taxon>
        <taxon>Embryophyta</taxon>
        <taxon>Tracheophyta</taxon>
        <taxon>Spermatophyta</taxon>
        <taxon>Magnoliopsida</taxon>
        <taxon>eudicotyledons</taxon>
        <taxon>Gunneridae</taxon>
        <taxon>Pentapetalae</taxon>
        <taxon>asterids</taxon>
        <taxon>lamiids</taxon>
        <taxon>Lamiales</taxon>
        <taxon>Pedaliaceae</taxon>
        <taxon>Sesamum</taxon>
    </lineage>
</organism>
<evidence type="ECO:0000256" key="1">
    <source>
        <dbReference type="SAM" id="MobiDB-lite"/>
    </source>
</evidence>
<gene>
    <name evidence="2" type="ORF">Slati_0465900</name>
</gene>
<reference evidence="2" key="1">
    <citation type="submission" date="2020-06" db="EMBL/GenBank/DDBJ databases">
        <authorList>
            <person name="Li T."/>
            <person name="Hu X."/>
            <person name="Zhang T."/>
            <person name="Song X."/>
            <person name="Zhang H."/>
            <person name="Dai N."/>
            <person name="Sheng W."/>
            <person name="Hou X."/>
            <person name="Wei L."/>
        </authorList>
    </citation>
    <scope>NUCLEOTIDE SEQUENCE</scope>
    <source>
        <strain evidence="2">KEN1</strain>
        <tissue evidence="2">Leaf</tissue>
    </source>
</reference>
<accession>A0AAW2XZF9</accession>
<dbReference type="AlphaFoldDB" id="A0AAW2XZF9"/>
<protein>
    <submittedName>
        <fullName evidence="2">Uncharacterized protein</fullName>
    </submittedName>
</protein>